<dbReference type="Proteomes" id="UP000034175">
    <property type="component" value="Unassembled WGS sequence"/>
</dbReference>
<feature type="transmembrane region" description="Helical" evidence="1">
    <location>
        <begin position="78"/>
        <end position="97"/>
    </location>
</feature>
<reference evidence="2 3" key="1">
    <citation type="journal article" date="2015" name="Nature">
        <title>rRNA introns, odd ribosomes, and small enigmatic genomes across a large radiation of phyla.</title>
        <authorList>
            <person name="Brown C.T."/>
            <person name="Hug L.A."/>
            <person name="Thomas B.C."/>
            <person name="Sharon I."/>
            <person name="Castelle C.J."/>
            <person name="Singh A."/>
            <person name="Wilkins M.J."/>
            <person name="Williams K.H."/>
            <person name="Banfield J.F."/>
        </authorList>
    </citation>
    <scope>NUCLEOTIDE SEQUENCE [LARGE SCALE GENOMIC DNA]</scope>
</reference>
<evidence type="ECO:0000313" key="3">
    <source>
        <dbReference type="Proteomes" id="UP000034175"/>
    </source>
</evidence>
<proteinExistence type="predicted"/>
<sequence>MLCFLLLKFRQGRGKIHSIMYLQLTKTWLQRHLSYRARVVIWAVTDIAHIIIFPFIWLSVYGQQQIIQGYSRADIVTYYIIIGFIGLTATAHISNVIRLDIMEGALNGFLTKPLPYNIFRIFHELSYKIITAAIALVLFLIVRLSFPEYLIMPATLTTWLLFFLSLIGAFAISYTFELIIGFGAFWFGETSALNQFINLLQMVFSGTIAPLIFFPSIIQQVANLLPFKYLIYFPVEIYLNHLNAGEIIAGFTYQLIWMGALALFVFALWRRGLKSYEGVGI</sequence>
<keyword evidence="1" id="KW-0812">Transmembrane</keyword>
<dbReference type="Pfam" id="PF06182">
    <property type="entry name" value="ABC2_membrane_6"/>
    <property type="match status" value="1"/>
</dbReference>
<feature type="transmembrane region" description="Helical" evidence="1">
    <location>
        <begin position="247"/>
        <end position="269"/>
    </location>
</feature>
<dbReference type="EMBL" id="LCMA01000001">
    <property type="protein sequence ID" value="KKU27361.1"/>
    <property type="molecule type" value="Genomic_DNA"/>
</dbReference>
<name>A0A0G1P3P9_9BACT</name>
<feature type="transmembrane region" description="Helical" evidence="1">
    <location>
        <begin position="158"/>
        <end position="187"/>
    </location>
</feature>
<accession>A0A0G1P3P9</accession>
<organism evidence="2 3">
    <name type="scientific">Candidatus Magasanikbacteria bacterium GW2011_GWA2_46_17</name>
    <dbReference type="NCBI Taxonomy" id="1619042"/>
    <lineage>
        <taxon>Bacteria</taxon>
        <taxon>Candidatus Magasanikiibacteriota</taxon>
    </lineage>
</organism>
<feature type="transmembrane region" description="Helical" evidence="1">
    <location>
        <begin position="125"/>
        <end position="146"/>
    </location>
</feature>
<evidence type="ECO:0008006" key="4">
    <source>
        <dbReference type="Google" id="ProtNLM"/>
    </source>
</evidence>
<dbReference type="InterPro" id="IPR010390">
    <property type="entry name" value="ABC-2_transporter-like"/>
</dbReference>
<evidence type="ECO:0000256" key="1">
    <source>
        <dbReference type="SAM" id="Phobius"/>
    </source>
</evidence>
<comment type="caution">
    <text evidence="2">The sequence shown here is derived from an EMBL/GenBank/DDBJ whole genome shotgun (WGS) entry which is preliminary data.</text>
</comment>
<protein>
    <recommendedName>
        <fullName evidence="4">ABC transporter permease</fullName>
    </recommendedName>
</protein>
<dbReference type="AlphaFoldDB" id="A0A0G1P3P9"/>
<feature type="transmembrane region" description="Helical" evidence="1">
    <location>
        <begin position="39"/>
        <end position="58"/>
    </location>
</feature>
<dbReference type="PANTHER" id="PTHR36832:SF1">
    <property type="entry name" value="SLR1174 PROTEIN"/>
    <property type="match status" value="1"/>
</dbReference>
<feature type="transmembrane region" description="Helical" evidence="1">
    <location>
        <begin position="199"/>
        <end position="218"/>
    </location>
</feature>
<keyword evidence="1" id="KW-1133">Transmembrane helix</keyword>
<dbReference type="PANTHER" id="PTHR36832">
    <property type="entry name" value="SLR1174 PROTEIN-RELATED"/>
    <property type="match status" value="1"/>
</dbReference>
<gene>
    <name evidence="2" type="ORF">UX39_C0001G0081</name>
</gene>
<evidence type="ECO:0000313" key="2">
    <source>
        <dbReference type="EMBL" id="KKU27361.1"/>
    </source>
</evidence>
<keyword evidence="1" id="KW-0472">Membrane</keyword>